<dbReference type="RefSeq" id="WP_146972589.1">
    <property type="nucleotide sequence ID" value="NZ_VOSL01000014.1"/>
</dbReference>
<evidence type="ECO:0000313" key="2">
    <source>
        <dbReference type="Proteomes" id="UP000321046"/>
    </source>
</evidence>
<dbReference type="AlphaFoldDB" id="A0A5C6XS27"/>
<gene>
    <name evidence="1" type="ORF">FRC96_03050</name>
</gene>
<dbReference type="EMBL" id="VOSL01000014">
    <property type="protein sequence ID" value="TXD42657.1"/>
    <property type="molecule type" value="Genomic_DNA"/>
</dbReference>
<organism evidence="1 2">
    <name type="scientific">Lujinxingia vulgaris</name>
    <dbReference type="NCBI Taxonomy" id="2600176"/>
    <lineage>
        <taxon>Bacteria</taxon>
        <taxon>Deltaproteobacteria</taxon>
        <taxon>Bradymonadales</taxon>
        <taxon>Lujinxingiaceae</taxon>
        <taxon>Lujinxingia</taxon>
    </lineage>
</organism>
<proteinExistence type="predicted"/>
<reference evidence="1 2" key="1">
    <citation type="submission" date="2019-08" db="EMBL/GenBank/DDBJ databases">
        <title>Bradymonadales sp. TMQ2.</title>
        <authorList>
            <person name="Liang Q."/>
        </authorList>
    </citation>
    <scope>NUCLEOTIDE SEQUENCE [LARGE SCALE GENOMIC DNA]</scope>
    <source>
        <strain evidence="1 2">TMQ2</strain>
    </source>
</reference>
<protein>
    <submittedName>
        <fullName evidence="1">Uncharacterized protein</fullName>
    </submittedName>
</protein>
<accession>A0A5C6XS27</accession>
<evidence type="ECO:0000313" key="1">
    <source>
        <dbReference type="EMBL" id="TXD42657.1"/>
    </source>
</evidence>
<name>A0A5C6XS27_9DELT</name>
<sequence>MREALDPSMGCCHRARVFGVARALQVMGDGPGKGKTISDVPMPQYGHFDALRPAKKRWGFNPQVFFHRGVEKKGLKRMLAIAAIVGKICTFLKQE</sequence>
<dbReference type="Proteomes" id="UP000321046">
    <property type="component" value="Unassembled WGS sequence"/>
</dbReference>
<comment type="caution">
    <text evidence="1">The sequence shown here is derived from an EMBL/GenBank/DDBJ whole genome shotgun (WGS) entry which is preliminary data.</text>
</comment>